<gene>
    <name evidence="1" type="ORF">HPB47_022206</name>
</gene>
<dbReference type="Proteomes" id="UP000805193">
    <property type="component" value="Unassembled WGS sequence"/>
</dbReference>
<comment type="caution">
    <text evidence="1">The sequence shown here is derived from an EMBL/GenBank/DDBJ whole genome shotgun (WGS) entry which is preliminary data.</text>
</comment>
<proteinExistence type="predicted"/>
<protein>
    <submittedName>
        <fullName evidence="1">Uncharacterized protein</fullName>
    </submittedName>
</protein>
<evidence type="ECO:0000313" key="1">
    <source>
        <dbReference type="EMBL" id="KAG0430982.1"/>
    </source>
</evidence>
<name>A0AC60QCN9_IXOPE</name>
<sequence>MPPRRGNTHSFRRSRSRSRSPLRPQFNPRGHSRRARRHNRRQQLPRTAEAATWCVMEAGRMVTFASRMAWEHQPQMPQGTAPEDVPHPFRRRTLTERCAADLPAAYDDEEYAAICELCRVPLISCEQHHHGALHHDREDRQRALVWAGSRALTPADIEAALLIVGRACPEHPRPTLTLSPELANKPSSNSGATIDHSEDEGRPPPITKASPTAPHRRVVTKKARLSWPPWHHLQRHCSQRNPIVD</sequence>
<accession>A0AC60QCN9</accession>
<keyword evidence="2" id="KW-1185">Reference proteome</keyword>
<reference evidence="1 2" key="1">
    <citation type="journal article" date="2020" name="Cell">
        <title>Large-Scale Comparative Analyses of Tick Genomes Elucidate Their Genetic Diversity and Vector Capacities.</title>
        <authorList>
            <consortium name="Tick Genome and Microbiome Consortium (TIGMIC)"/>
            <person name="Jia N."/>
            <person name="Wang J."/>
            <person name="Shi W."/>
            <person name="Du L."/>
            <person name="Sun Y."/>
            <person name="Zhan W."/>
            <person name="Jiang J.F."/>
            <person name="Wang Q."/>
            <person name="Zhang B."/>
            <person name="Ji P."/>
            <person name="Bell-Sakyi L."/>
            <person name="Cui X.M."/>
            <person name="Yuan T.T."/>
            <person name="Jiang B.G."/>
            <person name="Yang W.F."/>
            <person name="Lam T.T."/>
            <person name="Chang Q.C."/>
            <person name="Ding S.J."/>
            <person name="Wang X.J."/>
            <person name="Zhu J.G."/>
            <person name="Ruan X.D."/>
            <person name="Zhao L."/>
            <person name="Wei J.T."/>
            <person name="Ye R.Z."/>
            <person name="Que T.C."/>
            <person name="Du C.H."/>
            <person name="Zhou Y.H."/>
            <person name="Cheng J.X."/>
            <person name="Dai P.F."/>
            <person name="Guo W.B."/>
            <person name="Han X.H."/>
            <person name="Huang E.J."/>
            <person name="Li L.F."/>
            <person name="Wei W."/>
            <person name="Gao Y.C."/>
            <person name="Liu J.Z."/>
            <person name="Shao H.Z."/>
            <person name="Wang X."/>
            <person name="Wang C.C."/>
            <person name="Yang T.C."/>
            <person name="Huo Q.B."/>
            <person name="Li W."/>
            <person name="Chen H.Y."/>
            <person name="Chen S.E."/>
            <person name="Zhou L.G."/>
            <person name="Ni X.B."/>
            <person name="Tian J.H."/>
            <person name="Sheng Y."/>
            <person name="Liu T."/>
            <person name="Pan Y.S."/>
            <person name="Xia L.Y."/>
            <person name="Li J."/>
            <person name="Zhao F."/>
            <person name="Cao W.C."/>
        </authorList>
    </citation>
    <scope>NUCLEOTIDE SEQUENCE [LARGE SCALE GENOMIC DNA]</scope>
    <source>
        <strain evidence="1">Iper-2018</strain>
    </source>
</reference>
<evidence type="ECO:0000313" key="2">
    <source>
        <dbReference type="Proteomes" id="UP000805193"/>
    </source>
</evidence>
<dbReference type="EMBL" id="JABSTQ010009270">
    <property type="protein sequence ID" value="KAG0430982.1"/>
    <property type="molecule type" value="Genomic_DNA"/>
</dbReference>
<organism evidence="1 2">
    <name type="scientific">Ixodes persulcatus</name>
    <name type="common">Taiga tick</name>
    <dbReference type="NCBI Taxonomy" id="34615"/>
    <lineage>
        <taxon>Eukaryota</taxon>
        <taxon>Metazoa</taxon>
        <taxon>Ecdysozoa</taxon>
        <taxon>Arthropoda</taxon>
        <taxon>Chelicerata</taxon>
        <taxon>Arachnida</taxon>
        <taxon>Acari</taxon>
        <taxon>Parasitiformes</taxon>
        <taxon>Ixodida</taxon>
        <taxon>Ixodoidea</taxon>
        <taxon>Ixodidae</taxon>
        <taxon>Ixodinae</taxon>
        <taxon>Ixodes</taxon>
    </lineage>
</organism>